<evidence type="ECO:0000313" key="2">
    <source>
        <dbReference type="Proteomes" id="UP001596166"/>
    </source>
</evidence>
<evidence type="ECO:0000313" key="1">
    <source>
        <dbReference type="EMBL" id="MFC5358976.1"/>
    </source>
</evidence>
<keyword evidence="2" id="KW-1185">Reference proteome</keyword>
<dbReference type="EMBL" id="JBHSLC010000108">
    <property type="protein sequence ID" value="MFC5358976.1"/>
    <property type="molecule type" value="Genomic_DNA"/>
</dbReference>
<organism evidence="1 2">
    <name type="scientific">Azospirillum himalayense</name>
    <dbReference type="NCBI Taxonomy" id="654847"/>
    <lineage>
        <taxon>Bacteria</taxon>
        <taxon>Pseudomonadati</taxon>
        <taxon>Pseudomonadota</taxon>
        <taxon>Alphaproteobacteria</taxon>
        <taxon>Rhodospirillales</taxon>
        <taxon>Azospirillaceae</taxon>
        <taxon>Azospirillum</taxon>
    </lineage>
</organism>
<protein>
    <submittedName>
        <fullName evidence="1">Uncharacterized protein</fullName>
    </submittedName>
</protein>
<comment type="caution">
    <text evidence="1">The sequence shown here is derived from an EMBL/GenBank/DDBJ whole genome shotgun (WGS) entry which is preliminary data.</text>
</comment>
<accession>A0ABW0GDV4</accession>
<dbReference type="RefSeq" id="WP_376998590.1">
    <property type="nucleotide sequence ID" value="NZ_JBHSLC010000108.1"/>
</dbReference>
<proteinExistence type="predicted"/>
<reference evidence="2" key="1">
    <citation type="journal article" date="2019" name="Int. J. Syst. Evol. Microbiol.">
        <title>The Global Catalogue of Microorganisms (GCM) 10K type strain sequencing project: providing services to taxonomists for standard genome sequencing and annotation.</title>
        <authorList>
            <consortium name="The Broad Institute Genomics Platform"/>
            <consortium name="The Broad Institute Genome Sequencing Center for Infectious Disease"/>
            <person name="Wu L."/>
            <person name="Ma J."/>
        </authorList>
    </citation>
    <scope>NUCLEOTIDE SEQUENCE [LARGE SCALE GENOMIC DNA]</scope>
    <source>
        <strain evidence="2">CCUG 58760</strain>
    </source>
</reference>
<sequence>MSLIAPSHSAYVDYLDDRVARLIPAAVRPARLPYSEQHYAPFHGLDWWDPDEDAAASILSAIIRGNDDSHPSARDHLVQGFTWARAVERLPTILDDAGLR</sequence>
<gene>
    <name evidence="1" type="ORF">ACFPMG_28680</name>
</gene>
<name>A0ABW0GDV4_9PROT</name>
<dbReference type="Proteomes" id="UP001596166">
    <property type="component" value="Unassembled WGS sequence"/>
</dbReference>